<reference evidence="10 11" key="1">
    <citation type="submission" date="2024-03" db="EMBL/GenBank/DDBJ databases">
        <title>The genome assembly and annotation of the cricket Gryllus longicercus Weissman &amp; Gray.</title>
        <authorList>
            <person name="Szrajer S."/>
            <person name="Gray D."/>
            <person name="Ylla G."/>
        </authorList>
    </citation>
    <scope>NUCLEOTIDE SEQUENCE [LARGE SCALE GENOMIC DNA]</scope>
    <source>
        <strain evidence="10">DAG 2021-001</strain>
        <tissue evidence="10">Whole body minus gut</tissue>
    </source>
</reference>
<feature type="compositionally biased region" description="Acidic residues" evidence="7">
    <location>
        <begin position="823"/>
        <end position="833"/>
    </location>
</feature>
<evidence type="ECO:0000256" key="3">
    <source>
        <dbReference type="ARBA" id="ARBA00023054"/>
    </source>
</evidence>
<dbReference type="Proteomes" id="UP001378592">
    <property type="component" value="Unassembled WGS sequence"/>
</dbReference>
<evidence type="ECO:0000256" key="1">
    <source>
        <dbReference type="ARBA" id="ARBA00004604"/>
    </source>
</evidence>
<evidence type="ECO:0000313" key="11">
    <source>
        <dbReference type="Proteomes" id="UP001378592"/>
    </source>
</evidence>
<evidence type="ECO:0000256" key="7">
    <source>
        <dbReference type="SAM" id="MobiDB-lite"/>
    </source>
</evidence>
<evidence type="ECO:0000259" key="8">
    <source>
        <dbReference type="Pfam" id="PF03914"/>
    </source>
</evidence>
<keyword evidence="4" id="KW-0539">Nucleus</keyword>
<feature type="compositionally biased region" description="Basic residues" evidence="7">
    <location>
        <begin position="1"/>
        <end position="35"/>
    </location>
</feature>
<proteinExistence type="inferred from homology"/>
<feature type="domain" description="Nucleolar complex-associated protein 3 N-terminal" evidence="9">
    <location>
        <begin position="238"/>
        <end position="331"/>
    </location>
</feature>
<feature type="compositionally biased region" description="Basic and acidic residues" evidence="7">
    <location>
        <begin position="90"/>
        <end position="111"/>
    </location>
</feature>
<dbReference type="PANTHER" id="PTHR14428">
    <property type="entry name" value="NUCLEOLAR COMPLEX PROTEIN 3"/>
    <property type="match status" value="1"/>
</dbReference>
<dbReference type="PIRSF" id="PIRSF028977">
    <property type="entry name" value="Nucleolar_complex_p3"/>
    <property type="match status" value="1"/>
</dbReference>
<dbReference type="InterPro" id="IPR005612">
    <property type="entry name" value="CCAAT-binding_factor"/>
</dbReference>
<organism evidence="10 11">
    <name type="scientific">Gryllus longicercus</name>
    <dbReference type="NCBI Taxonomy" id="2509291"/>
    <lineage>
        <taxon>Eukaryota</taxon>
        <taxon>Metazoa</taxon>
        <taxon>Ecdysozoa</taxon>
        <taxon>Arthropoda</taxon>
        <taxon>Hexapoda</taxon>
        <taxon>Insecta</taxon>
        <taxon>Pterygota</taxon>
        <taxon>Neoptera</taxon>
        <taxon>Polyneoptera</taxon>
        <taxon>Orthoptera</taxon>
        <taxon>Ensifera</taxon>
        <taxon>Gryllidea</taxon>
        <taxon>Grylloidea</taxon>
        <taxon>Gryllidae</taxon>
        <taxon>Gryllinae</taxon>
        <taxon>Gryllus</taxon>
    </lineage>
</organism>
<feature type="region of interest" description="Disordered" evidence="7">
    <location>
        <begin position="89"/>
        <end position="133"/>
    </location>
</feature>
<protein>
    <recommendedName>
        <fullName evidence="5">Nucleolar complex protein 3 homolog</fullName>
        <shortName evidence="5">NOC3 protein homolog</shortName>
    </recommendedName>
</protein>
<comment type="similarity">
    <text evidence="2 5">Belongs to the CBF/MAK21 family.</text>
</comment>
<dbReference type="Pfam" id="PF03914">
    <property type="entry name" value="CBF"/>
    <property type="match status" value="1"/>
</dbReference>
<gene>
    <name evidence="10" type="ORF">R5R35_007855</name>
</gene>
<dbReference type="GO" id="GO:0006270">
    <property type="term" value="P:DNA replication initiation"/>
    <property type="evidence" value="ECO:0007669"/>
    <property type="project" value="TreeGrafter"/>
</dbReference>
<dbReference type="EMBL" id="JAZDUA010000574">
    <property type="protein sequence ID" value="KAK7790958.1"/>
    <property type="molecule type" value="Genomic_DNA"/>
</dbReference>
<keyword evidence="11" id="KW-1185">Reference proteome</keyword>
<dbReference type="Pfam" id="PF07540">
    <property type="entry name" value="NOC3p"/>
    <property type="match status" value="1"/>
</dbReference>
<name>A0AAN9YZW4_9ORTH</name>
<feature type="coiled-coil region" evidence="6">
    <location>
        <begin position="475"/>
        <end position="509"/>
    </location>
</feature>
<dbReference type="PANTHER" id="PTHR14428:SF5">
    <property type="entry name" value="NUCLEOLAR COMPLEX PROTEIN 3 HOMOLOG"/>
    <property type="match status" value="1"/>
</dbReference>
<feature type="compositionally biased region" description="Basic and acidic residues" evidence="7">
    <location>
        <begin position="155"/>
        <end position="173"/>
    </location>
</feature>
<sequence length="851" mass="98287">MAKKKGIKISKVKRQNHMRNKLGKRGKLKSNKKTSKYYGIKPQDNSQKPEPQQEEEIAGEEMLTMMEPEDLLYLQNSVAARSYGILQKLRSAESKSSKRGRGDIARNKLGDNDALENAYEEEMGRPESKRTKLLLPIKTKEGLVMRSTEVDVLEEERQRLEREVREKEKEEEKKRKKEEKKKKKKGLTEGEEEMKEEGEEEEEENELELMEKEYEEVVPQSIAAVDLLACREDLLRKRKFQIGLLASGLLETPEMKVRNFKFLLEILNTEDSEVQLTVQKLAAVSLMEVFKDLLPSYQIKHQEKKGGVKLKKTTQQLENYEKSLLKAYKTYLQSLEQMTKAVRRKRGDSKFYDEKAVRLGELAVRCMTELLVRHPYFNFSPNIAQDLVHFLDNKNSNVRDIVMNGLRTVIKEDKRGEITLHIVRRINQLVRTKNHSVRPEVLTVLLALRLRDVNLDAEKEAELRDKKFKARKQKILSLSKRERKRQKRMEELEKEMLETKAEENKQSKQRNLTEVTKTVFTIFFRVLKCAPSSKLLSVTLEGLAKFAHCINLEFFQDLVNVLDHLLEDGNLGHVEQLHCVETVFTILSGQGEALNIDPLRFYSHLYRSLLHVHAGSTNADALIVLRALEKAIIARRRKVSLQRLMAFIKRLSTLAPHLLHGAALGYLAVIRNVLMQTSACDVLLDTDATHGDGIYQPELPEPEYCGAGASCLWELLLMKRHYHPDVRKMAQNILNNEESTLAPEVAKLSPAVLAETYNCSQMVFRPAVPPPKKVNPRPHRGDVIFKDDKLAQYMQNVEKSVNFEGIQNWQESEFQSQEKMEIEKEENEFENSMDSESLRTYESIAENENGF</sequence>
<dbReference type="GO" id="GO:0005730">
    <property type="term" value="C:nucleolus"/>
    <property type="evidence" value="ECO:0007669"/>
    <property type="project" value="UniProtKB-SubCell"/>
</dbReference>
<feature type="region of interest" description="Disordered" evidence="7">
    <location>
        <begin position="1"/>
        <end position="59"/>
    </location>
</feature>
<comment type="subcellular location">
    <subcellularLocation>
        <location evidence="1 5">Nucleus</location>
        <location evidence="1 5">Nucleolus</location>
    </subcellularLocation>
</comment>
<dbReference type="SUPFAM" id="SSF48371">
    <property type="entry name" value="ARM repeat"/>
    <property type="match status" value="1"/>
</dbReference>
<evidence type="ECO:0000259" key="9">
    <source>
        <dbReference type="Pfam" id="PF07540"/>
    </source>
</evidence>
<feature type="region of interest" description="Disordered" evidence="7">
    <location>
        <begin position="151"/>
        <end position="204"/>
    </location>
</feature>
<dbReference type="GO" id="GO:0003682">
    <property type="term" value="F:chromatin binding"/>
    <property type="evidence" value="ECO:0007669"/>
    <property type="project" value="TreeGrafter"/>
</dbReference>
<dbReference type="InterPro" id="IPR016024">
    <property type="entry name" value="ARM-type_fold"/>
</dbReference>
<feature type="region of interest" description="Disordered" evidence="7">
    <location>
        <begin position="814"/>
        <end position="851"/>
    </location>
</feature>
<evidence type="ECO:0000256" key="4">
    <source>
        <dbReference type="ARBA" id="ARBA00023242"/>
    </source>
</evidence>
<keyword evidence="3 6" id="KW-0175">Coiled coil</keyword>
<accession>A0AAN9YZW4</accession>
<evidence type="ECO:0000313" key="10">
    <source>
        <dbReference type="EMBL" id="KAK7790958.1"/>
    </source>
</evidence>
<feature type="domain" description="CCAAT-binding factor" evidence="8">
    <location>
        <begin position="577"/>
        <end position="730"/>
    </location>
</feature>
<dbReference type="InterPro" id="IPR016903">
    <property type="entry name" value="Nucleolar_cplx-assoc_3"/>
</dbReference>
<feature type="compositionally biased region" description="Acidic residues" evidence="7">
    <location>
        <begin position="189"/>
        <end position="204"/>
    </location>
</feature>
<comment type="caution">
    <text evidence="10">The sequence shown here is derived from an EMBL/GenBank/DDBJ whole genome shotgun (WGS) entry which is preliminary data.</text>
</comment>
<evidence type="ECO:0000256" key="5">
    <source>
        <dbReference type="PIRNR" id="PIRNR028977"/>
    </source>
</evidence>
<dbReference type="AlphaFoldDB" id="A0AAN9YZW4"/>
<dbReference type="InterPro" id="IPR011501">
    <property type="entry name" value="Noc3_N"/>
</dbReference>
<evidence type="ECO:0000256" key="2">
    <source>
        <dbReference type="ARBA" id="ARBA00007797"/>
    </source>
</evidence>
<feature type="compositionally biased region" description="Basic residues" evidence="7">
    <location>
        <begin position="174"/>
        <end position="185"/>
    </location>
</feature>
<evidence type="ECO:0000256" key="6">
    <source>
        <dbReference type="SAM" id="Coils"/>
    </source>
</evidence>